<dbReference type="AlphaFoldDB" id="A0A9D1FXW5"/>
<comment type="pathway">
    <text evidence="7">Protein modification; lipoprotein biosynthesis (diacylglyceryl transfer).</text>
</comment>
<evidence type="ECO:0000256" key="6">
    <source>
        <dbReference type="ARBA" id="ARBA00023136"/>
    </source>
</evidence>
<comment type="caution">
    <text evidence="8">The sequence shown here is derived from an EMBL/GenBank/DDBJ whole genome shotgun (WGS) entry which is preliminary data.</text>
</comment>
<dbReference type="PROSITE" id="PS51257">
    <property type="entry name" value="PROKAR_LIPOPROTEIN"/>
    <property type="match status" value="1"/>
</dbReference>
<feature type="binding site" evidence="7">
    <location>
        <position position="137"/>
    </location>
    <ligand>
        <name>a 1,2-diacyl-sn-glycero-3-phospho-(1'-sn-glycerol)</name>
        <dbReference type="ChEBI" id="CHEBI:64716"/>
    </ligand>
</feature>
<feature type="transmembrane region" description="Helical" evidence="7">
    <location>
        <begin position="18"/>
        <end position="39"/>
    </location>
</feature>
<reference evidence="8" key="2">
    <citation type="journal article" date="2021" name="PeerJ">
        <title>Extensive microbial diversity within the chicken gut microbiome revealed by metagenomics and culture.</title>
        <authorList>
            <person name="Gilroy R."/>
            <person name="Ravi A."/>
            <person name="Getino M."/>
            <person name="Pursley I."/>
            <person name="Horton D.L."/>
            <person name="Alikhan N.F."/>
            <person name="Baker D."/>
            <person name="Gharbi K."/>
            <person name="Hall N."/>
            <person name="Watson M."/>
            <person name="Adriaenssens E.M."/>
            <person name="Foster-Nyarko E."/>
            <person name="Jarju S."/>
            <person name="Secka A."/>
            <person name="Antonio M."/>
            <person name="Oren A."/>
            <person name="Chaudhuri R.R."/>
            <person name="La Ragione R."/>
            <person name="Hildebrand F."/>
            <person name="Pallen M.J."/>
        </authorList>
    </citation>
    <scope>NUCLEOTIDE SEQUENCE</scope>
    <source>
        <strain evidence="8">CHK152-2994</strain>
    </source>
</reference>
<gene>
    <name evidence="7 8" type="primary">lgt</name>
    <name evidence="8" type="ORF">IAD41_09050</name>
</gene>
<protein>
    <recommendedName>
        <fullName evidence="7">Phosphatidylglycerol--prolipoprotein diacylglyceryl transferase</fullName>
        <ecNumber evidence="7">2.5.1.145</ecNumber>
    </recommendedName>
</protein>
<dbReference type="InterPro" id="IPR001640">
    <property type="entry name" value="Lgt"/>
</dbReference>
<evidence type="ECO:0000313" key="8">
    <source>
        <dbReference type="EMBL" id="HIS83734.1"/>
    </source>
</evidence>
<evidence type="ECO:0000313" key="9">
    <source>
        <dbReference type="Proteomes" id="UP000824139"/>
    </source>
</evidence>
<dbReference type="GO" id="GO:0005886">
    <property type="term" value="C:plasma membrane"/>
    <property type="evidence" value="ECO:0007669"/>
    <property type="project" value="UniProtKB-SubCell"/>
</dbReference>
<keyword evidence="2 7" id="KW-1003">Cell membrane</keyword>
<name>A0A9D1FXW5_9BACT</name>
<feature type="transmembrane region" description="Helical" evidence="7">
    <location>
        <begin position="51"/>
        <end position="71"/>
    </location>
</feature>
<comment type="similarity">
    <text evidence="1 7">Belongs to the Lgt family.</text>
</comment>
<comment type="subcellular location">
    <subcellularLocation>
        <location evidence="7">Cell membrane</location>
        <topology evidence="7">Multi-pass membrane protein</topology>
    </subcellularLocation>
</comment>
<dbReference type="NCBIfam" id="TIGR00544">
    <property type="entry name" value="lgt"/>
    <property type="match status" value="1"/>
</dbReference>
<keyword evidence="3 7" id="KW-0808">Transferase</keyword>
<evidence type="ECO:0000256" key="5">
    <source>
        <dbReference type="ARBA" id="ARBA00022989"/>
    </source>
</evidence>
<dbReference type="Pfam" id="PF01790">
    <property type="entry name" value="LGT"/>
    <property type="match status" value="1"/>
</dbReference>
<evidence type="ECO:0000256" key="4">
    <source>
        <dbReference type="ARBA" id="ARBA00022692"/>
    </source>
</evidence>
<feature type="transmembrane region" description="Helical" evidence="7">
    <location>
        <begin position="91"/>
        <end position="110"/>
    </location>
</feature>
<comment type="catalytic activity">
    <reaction evidence="7">
        <text>L-cysteinyl-[prolipoprotein] + a 1,2-diacyl-sn-glycero-3-phospho-(1'-sn-glycerol) = an S-1,2-diacyl-sn-glyceryl-L-cysteinyl-[prolipoprotein] + sn-glycerol 1-phosphate + H(+)</text>
        <dbReference type="Rhea" id="RHEA:56712"/>
        <dbReference type="Rhea" id="RHEA-COMP:14679"/>
        <dbReference type="Rhea" id="RHEA-COMP:14680"/>
        <dbReference type="ChEBI" id="CHEBI:15378"/>
        <dbReference type="ChEBI" id="CHEBI:29950"/>
        <dbReference type="ChEBI" id="CHEBI:57685"/>
        <dbReference type="ChEBI" id="CHEBI:64716"/>
        <dbReference type="ChEBI" id="CHEBI:140658"/>
        <dbReference type="EC" id="2.5.1.145"/>
    </reaction>
</comment>
<keyword evidence="6 7" id="KW-0472">Membrane</keyword>
<dbReference type="PANTHER" id="PTHR30589">
    <property type="entry name" value="PROLIPOPROTEIN DIACYLGLYCERYL TRANSFERASE"/>
    <property type="match status" value="1"/>
</dbReference>
<feature type="transmembrane region" description="Helical" evidence="7">
    <location>
        <begin position="208"/>
        <end position="225"/>
    </location>
</feature>
<dbReference type="Proteomes" id="UP000824139">
    <property type="component" value="Unassembled WGS sequence"/>
</dbReference>
<dbReference type="GO" id="GO:0008961">
    <property type="term" value="F:phosphatidylglycerol-prolipoprotein diacylglyceryl transferase activity"/>
    <property type="evidence" value="ECO:0007669"/>
    <property type="project" value="UniProtKB-UniRule"/>
</dbReference>
<evidence type="ECO:0000256" key="3">
    <source>
        <dbReference type="ARBA" id="ARBA00022679"/>
    </source>
</evidence>
<reference evidence="8" key="1">
    <citation type="submission" date="2020-10" db="EMBL/GenBank/DDBJ databases">
        <authorList>
            <person name="Gilroy R."/>
        </authorList>
    </citation>
    <scope>NUCLEOTIDE SEQUENCE</scope>
    <source>
        <strain evidence="8">CHK152-2994</strain>
    </source>
</reference>
<feature type="transmembrane region" description="Helical" evidence="7">
    <location>
        <begin position="237"/>
        <end position="259"/>
    </location>
</feature>
<dbReference type="EMBL" id="DVJO01000196">
    <property type="protein sequence ID" value="HIS83734.1"/>
    <property type="molecule type" value="Genomic_DNA"/>
</dbReference>
<dbReference type="GO" id="GO:0042158">
    <property type="term" value="P:lipoprotein biosynthetic process"/>
    <property type="evidence" value="ECO:0007669"/>
    <property type="project" value="UniProtKB-UniRule"/>
</dbReference>
<dbReference type="PANTHER" id="PTHR30589:SF0">
    <property type="entry name" value="PHOSPHATIDYLGLYCEROL--PROLIPOPROTEIN DIACYLGLYCERYL TRANSFERASE"/>
    <property type="match status" value="1"/>
</dbReference>
<keyword evidence="5 7" id="KW-1133">Transmembrane helix</keyword>
<dbReference type="PROSITE" id="PS01311">
    <property type="entry name" value="LGT"/>
    <property type="match status" value="1"/>
</dbReference>
<dbReference type="HAMAP" id="MF_01147">
    <property type="entry name" value="Lgt"/>
    <property type="match status" value="1"/>
</dbReference>
<organism evidence="8 9">
    <name type="scientific">Candidatus Scatenecus faecavium</name>
    <dbReference type="NCBI Taxonomy" id="2840915"/>
    <lineage>
        <taxon>Bacteria</taxon>
        <taxon>Candidatus Scatenecus</taxon>
    </lineage>
</organism>
<accession>A0A9D1FXW5</accession>
<proteinExistence type="inferred from homology"/>
<evidence type="ECO:0000256" key="1">
    <source>
        <dbReference type="ARBA" id="ARBA00007150"/>
    </source>
</evidence>
<evidence type="ECO:0000256" key="2">
    <source>
        <dbReference type="ARBA" id="ARBA00022475"/>
    </source>
</evidence>
<keyword evidence="4 7" id="KW-0812">Transmembrane</keyword>
<dbReference type="EC" id="2.5.1.145" evidence="7"/>
<feature type="transmembrane region" description="Helical" evidence="7">
    <location>
        <begin position="177"/>
        <end position="196"/>
    </location>
</feature>
<evidence type="ECO:0000256" key="7">
    <source>
        <dbReference type="HAMAP-Rule" id="MF_01147"/>
    </source>
</evidence>
<sequence>MILKSPGDTAFTLFNFPVYYYGIILAAACFVAVFIAKVVYDKVYKDGKADLIWEISPFVLILGILGARLYYCLVNFTYYFQHPLEIFYIRGGGMSIHGGIIAGIAGLWLASRKYKISFLRLLDVFSVGTVLAQSIGRWGNFFNNEAFGGPYDGLVKLFIPLSHRPSGLEQVQYFHPAFLYESAADFVIFLVLLFIINNFGVKHEGITLCIYLMLYSAARFFVEGIRLDSAMNVSGIHIAQIISVLIFLFAMAFMFYLLYKKKRTLFN</sequence>
<comment type="function">
    <text evidence="7">Catalyzes the transfer of the diacylglyceryl group from phosphatidylglycerol to the sulfhydryl group of the N-terminal cysteine of a prolipoprotein, the first step in the formation of mature lipoproteins.</text>
</comment>